<dbReference type="AlphaFoldDB" id="A0A291DCP9"/>
<sequence>MMTENQAEQLFTVTIESREPDTHQWDITARATDTLAGLVEWAVPANPACEPPRLPLTVEAVRGFIGSTFEREDVRNRVSLEPAAPGERPTLDMLEDFARGCESGAVTMEDAKRHAVISRRYFRPPNGFLFD</sequence>
<name>A0A291DCP9_9MICC</name>
<proteinExistence type="predicted"/>
<evidence type="ECO:0000313" key="1">
    <source>
        <dbReference type="EMBL" id="ATF62160.1"/>
    </source>
</evidence>
<reference evidence="2" key="1">
    <citation type="submission" date="2017-09" db="EMBL/GenBank/DDBJ databases">
        <title>FDA dAtabase for Regulatory Grade micrObial Sequences (FDA-ARGOS): Supporting development and validation of Infectious Disease Dx tests.</title>
        <authorList>
            <person name="Minogue T."/>
            <person name="Wolcott M."/>
            <person name="Wasieloski L."/>
            <person name="Aguilar W."/>
            <person name="Moore D."/>
            <person name="Tallon L."/>
            <person name="Sadzewicz L."/>
            <person name="Ott S."/>
            <person name="Zhao X."/>
            <person name="Nagaraj S."/>
            <person name="Vavikolanu K."/>
            <person name="Aluvathingal J."/>
            <person name="Nadendla S."/>
            <person name="Sichtig H."/>
        </authorList>
    </citation>
    <scope>NUCLEOTIDE SEQUENCE [LARGE SCALE GENOMIC DNA]</scope>
    <source>
        <strain evidence="2">FDAARGOS_369</strain>
        <plasmid evidence="2">Plasmid unnamed</plasmid>
    </source>
</reference>
<protein>
    <submittedName>
        <fullName evidence="1">Uncharacterized protein</fullName>
    </submittedName>
</protein>
<dbReference type="EMBL" id="CP023509">
    <property type="protein sequence ID" value="ATF62160.1"/>
    <property type="molecule type" value="Genomic_DNA"/>
</dbReference>
<accession>A0A291DCP9</accession>
<gene>
    <name evidence="1" type="ORF">CO690_00140</name>
</gene>
<keyword evidence="1" id="KW-0614">Plasmid</keyword>
<organism evidence="1 2">
    <name type="scientific">Rothia mucilaginosa</name>
    <dbReference type="NCBI Taxonomy" id="43675"/>
    <lineage>
        <taxon>Bacteria</taxon>
        <taxon>Bacillati</taxon>
        <taxon>Actinomycetota</taxon>
        <taxon>Actinomycetes</taxon>
        <taxon>Micrococcales</taxon>
        <taxon>Micrococcaceae</taxon>
        <taxon>Rothia</taxon>
    </lineage>
</organism>
<evidence type="ECO:0000313" key="2">
    <source>
        <dbReference type="Proteomes" id="UP000218628"/>
    </source>
</evidence>
<geneLocation type="plasmid" evidence="1">
    <name>unnamed</name>
</geneLocation>
<dbReference type="Proteomes" id="UP000218628">
    <property type="component" value="Plasmid unnamed"/>
</dbReference>